<sequence>MSEEIPAIGIDLGTTNSCVGIFQHGKVEIIANDQGNRTTPSCVAFTETERLVGDPAKAQVALNPENTVFGSKRLLGRTFDDPKLQEDLKHLPFSIINDNNAPKIKVMYKGEEKIFNPEEISAMILTKMREVAEAYLGKKVELACVTVPAYFNDSQRQATKDAGTIAGLQVPKILNEPTAAALAYGLDKITSGEKKVIILDLGGGTFDVSLLSIKDSQIFDVLATAGDTHLGGEDFDNRLVDFFLDEIKRKLKTDITDRARAVRRLRTAAERAKRILSSTAETSIEIDALFDGHDYYTKITRAKFEELCLDLFKETLVPLQRALEDASVDKMEIDDVVLVGGSTRIPRIKKLIREFFNDKELCHNINPDEAIAYGAAVSAALSAGAKDENIKNVQLLDVAPLSLGIETAGGVMTKIIGRNTKVPCKTSKPFTTYSDNQTGVTIQVYEGERTMTKDNHHLGRFELTGIPPAPRGVPKIEVTFDIDQNGILNVSARDESTGHAQSICITNEKGRLSVSDIERMLQEAEKYRLEDIAQRERVDAKNSLQSYIFSVQQAIKEVVSDKISADEKSKVLQACQSANAWLDDNMEAPAPDVQAKLKEVQEACSPLMIKMHMG</sequence>
<reference evidence="1 2" key="1">
    <citation type="journal article" date="2020" name="Cell">
        <title>Large-Scale Comparative Analyses of Tick Genomes Elucidate Their Genetic Diversity and Vector Capacities.</title>
        <authorList>
            <consortium name="Tick Genome and Microbiome Consortium (TIGMIC)"/>
            <person name="Jia N."/>
            <person name="Wang J."/>
            <person name="Shi W."/>
            <person name="Du L."/>
            <person name="Sun Y."/>
            <person name="Zhan W."/>
            <person name="Jiang J.F."/>
            <person name="Wang Q."/>
            <person name="Zhang B."/>
            <person name="Ji P."/>
            <person name="Bell-Sakyi L."/>
            <person name="Cui X.M."/>
            <person name="Yuan T.T."/>
            <person name="Jiang B.G."/>
            <person name="Yang W.F."/>
            <person name="Lam T.T."/>
            <person name="Chang Q.C."/>
            <person name="Ding S.J."/>
            <person name="Wang X.J."/>
            <person name="Zhu J.G."/>
            <person name="Ruan X.D."/>
            <person name="Zhao L."/>
            <person name="Wei J.T."/>
            <person name="Ye R.Z."/>
            <person name="Que T.C."/>
            <person name="Du C.H."/>
            <person name="Zhou Y.H."/>
            <person name="Cheng J.X."/>
            <person name="Dai P.F."/>
            <person name="Guo W.B."/>
            <person name="Han X.H."/>
            <person name="Huang E.J."/>
            <person name="Li L.F."/>
            <person name="Wei W."/>
            <person name="Gao Y.C."/>
            <person name="Liu J.Z."/>
            <person name="Shao H.Z."/>
            <person name="Wang X."/>
            <person name="Wang C.C."/>
            <person name="Yang T.C."/>
            <person name="Huo Q.B."/>
            <person name="Li W."/>
            <person name="Chen H.Y."/>
            <person name="Chen S.E."/>
            <person name="Zhou L.G."/>
            <person name="Ni X.B."/>
            <person name="Tian J.H."/>
            <person name="Sheng Y."/>
            <person name="Liu T."/>
            <person name="Pan Y.S."/>
            <person name="Xia L.Y."/>
            <person name="Li J."/>
            <person name="Zhao F."/>
            <person name="Cao W.C."/>
        </authorList>
    </citation>
    <scope>NUCLEOTIDE SEQUENCE [LARGE SCALE GENOMIC DNA]</scope>
    <source>
        <strain evidence="1">Iper-2018</strain>
    </source>
</reference>
<evidence type="ECO:0000313" key="1">
    <source>
        <dbReference type="EMBL" id="KAG0427489.1"/>
    </source>
</evidence>
<accession>A0AC60Q1M4</accession>
<comment type="caution">
    <text evidence="1">The sequence shown here is derived from an EMBL/GenBank/DDBJ whole genome shotgun (WGS) entry which is preliminary data.</text>
</comment>
<keyword evidence="2" id="KW-1185">Reference proteome</keyword>
<name>A0AC60Q1M4_IXOPE</name>
<dbReference type="EMBL" id="JABSTQ010009622">
    <property type="protein sequence ID" value="KAG0427489.1"/>
    <property type="molecule type" value="Genomic_DNA"/>
</dbReference>
<dbReference type="Proteomes" id="UP000805193">
    <property type="component" value="Unassembled WGS sequence"/>
</dbReference>
<organism evidence="1 2">
    <name type="scientific">Ixodes persulcatus</name>
    <name type="common">Taiga tick</name>
    <dbReference type="NCBI Taxonomy" id="34615"/>
    <lineage>
        <taxon>Eukaryota</taxon>
        <taxon>Metazoa</taxon>
        <taxon>Ecdysozoa</taxon>
        <taxon>Arthropoda</taxon>
        <taxon>Chelicerata</taxon>
        <taxon>Arachnida</taxon>
        <taxon>Acari</taxon>
        <taxon>Parasitiformes</taxon>
        <taxon>Ixodida</taxon>
        <taxon>Ixodoidea</taxon>
        <taxon>Ixodidae</taxon>
        <taxon>Ixodinae</taxon>
        <taxon>Ixodes</taxon>
    </lineage>
</organism>
<evidence type="ECO:0000313" key="2">
    <source>
        <dbReference type="Proteomes" id="UP000805193"/>
    </source>
</evidence>
<proteinExistence type="predicted"/>
<protein>
    <submittedName>
        <fullName evidence="1">Uncharacterized protein</fullName>
    </submittedName>
</protein>
<gene>
    <name evidence="1" type="ORF">HPB47_025471</name>
</gene>